<evidence type="ECO:0000256" key="14">
    <source>
        <dbReference type="ARBA" id="ARBA00024688"/>
    </source>
</evidence>
<evidence type="ECO:0000256" key="9">
    <source>
        <dbReference type="ARBA" id="ARBA00022982"/>
    </source>
</evidence>
<dbReference type="SUPFAM" id="SSF81464">
    <property type="entry name" value="Cytochrome c oxidase subunit II-like, transmembrane region"/>
    <property type="match status" value="1"/>
</dbReference>
<keyword evidence="9 17" id="KW-0249">Electron transport</keyword>
<dbReference type="InterPro" id="IPR036909">
    <property type="entry name" value="Cyt_c-like_dom_sf"/>
</dbReference>
<dbReference type="PROSITE" id="PS50999">
    <property type="entry name" value="COX2_TM"/>
    <property type="match status" value="1"/>
</dbReference>
<dbReference type="InterPro" id="IPR036257">
    <property type="entry name" value="Cyt_c_oxidase_su2_TM_sf"/>
</dbReference>
<dbReference type="PANTHER" id="PTHR22888">
    <property type="entry name" value="CYTOCHROME C OXIDASE, SUBUNIT II"/>
    <property type="match status" value="1"/>
</dbReference>
<dbReference type="SUPFAM" id="SSF49503">
    <property type="entry name" value="Cupredoxins"/>
    <property type="match status" value="1"/>
</dbReference>
<keyword evidence="5 17" id="KW-0679">Respiratory chain</keyword>
<sequence length="403" mass="44124">MTANRPWRGARGMAAVGVPALWSSAAFANFQLNMTPGVTSVSHRIYELHMLIFWICVAIGIVVFGVMFWSIVHHRKSRGAVAAQFHESTKVELAWTVVPVLILVGMAIPATKTLVAMEDTADADLTIKVTGYQWKWRYDYLDEKVGGETLGFYSNLKTTPQQVYGDAPKDEHYLLEVDRPLVLPVGKKVRIVTTAADVIHSWWVPSLGWKRDAIPGFINESWTRIEQPGTYRGQCAELCGKDHGFMPIVIVAMNEPDYAKWLADTKAGLLAERDSATREWSRDELMAKGASVFQTCAACHQANGQGLPGMFPPLVAGQPFAAPEPLLAPLRERGFLDGAGNIHIGSVTQHAEIVMKGIPGTPMSAYAGQLSDVEIAAVLTYIRNSWGNTLGDVVQPAAIKALR</sequence>
<dbReference type="GO" id="GO:0005886">
    <property type="term" value="C:plasma membrane"/>
    <property type="evidence" value="ECO:0007669"/>
    <property type="project" value="UniProtKB-SubCell"/>
</dbReference>
<organism evidence="23 24">
    <name type="scientific">Plasticicumulans acidivorans</name>
    <dbReference type="NCBI Taxonomy" id="886464"/>
    <lineage>
        <taxon>Bacteria</taxon>
        <taxon>Pseudomonadati</taxon>
        <taxon>Pseudomonadota</taxon>
        <taxon>Gammaproteobacteria</taxon>
        <taxon>Candidatus Competibacteraceae</taxon>
        <taxon>Plasticicumulans</taxon>
    </lineage>
</organism>
<comment type="caution">
    <text evidence="23">The sequence shown here is derived from an EMBL/GenBank/DDBJ whole genome shotgun (WGS) entry which is preliminary data.</text>
</comment>
<evidence type="ECO:0000256" key="19">
    <source>
        <dbReference type="SAM" id="Phobius"/>
    </source>
</evidence>
<evidence type="ECO:0000259" key="22">
    <source>
        <dbReference type="PROSITE" id="PS51007"/>
    </source>
</evidence>
<evidence type="ECO:0000256" key="6">
    <source>
        <dbReference type="ARBA" id="ARBA00022692"/>
    </source>
</evidence>
<feature type="transmembrane region" description="Helical" evidence="19">
    <location>
        <begin position="51"/>
        <end position="72"/>
    </location>
</feature>
<evidence type="ECO:0000256" key="7">
    <source>
        <dbReference type="ARBA" id="ARBA00022723"/>
    </source>
</evidence>
<dbReference type="NCBIfam" id="TIGR02866">
    <property type="entry name" value="CoxB"/>
    <property type="match status" value="1"/>
</dbReference>
<keyword evidence="24" id="KW-1185">Reference proteome</keyword>
<evidence type="ECO:0000256" key="11">
    <source>
        <dbReference type="ARBA" id="ARBA00023004"/>
    </source>
</evidence>
<evidence type="ECO:0000256" key="13">
    <source>
        <dbReference type="ARBA" id="ARBA00023136"/>
    </source>
</evidence>
<evidence type="ECO:0000256" key="4">
    <source>
        <dbReference type="ARBA" id="ARBA00022617"/>
    </source>
</evidence>
<evidence type="ECO:0000256" key="10">
    <source>
        <dbReference type="ARBA" id="ARBA00022989"/>
    </source>
</evidence>
<dbReference type="PRINTS" id="PR01166">
    <property type="entry name" value="CYCOXIDASEII"/>
</dbReference>
<dbReference type="Pfam" id="PF02790">
    <property type="entry name" value="COX2_TM"/>
    <property type="match status" value="1"/>
</dbReference>
<evidence type="ECO:0000313" key="24">
    <source>
        <dbReference type="Proteomes" id="UP000246569"/>
    </source>
</evidence>
<feature type="domain" description="Cytochrome oxidase subunit II copper A binding" evidence="20">
    <location>
        <begin position="122"/>
        <end position="264"/>
    </location>
</feature>
<dbReference type="PROSITE" id="PS51007">
    <property type="entry name" value="CYTC"/>
    <property type="match status" value="1"/>
</dbReference>
<dbReference type="AlphaFoldDB" id="A0A317MVA0"/>
<dbReference type="Pfam" id="PF00034">
    <property type="entry name" value="Cytochrom_C"/>
    <property type="match status" value="1"/>
</dbReference>
<protein>
    <recommendedName>
        <fullName evidence="18">Cytochrome c oxidase subunit 2</fullName>
        <ecNumber evidence="18">7.1.1.9</ecNumber>
    </recommendedName>
</protein>
<proteinExistence type="inferred from homology"/>
<evidence type="ECO:0000256" key="12">
    <source>
        <dbReference type="ARBA" id="ARBA00023008"/>
    </source>
</evidence>
<dbReference type="RefSeq" id="WP_425467076.1">
    <property type="nucleotide sequence ID" value="NZ_QGTJ01000005.1"/>
</dbReference>
<dbReference type="PROSITE" id="PS50857">
    <property type="entry name" value="COX2_CUA"/>
    <property type="match status" value="1"/>
</dbReference>
<dbReference type="InterPro" id="IPR009056">
    <property type="entry name" value="Cyt_c-like_dom"/>
</dbReference>
<keyword evidence="6 17" id="KW-0812">Transmembrane</keyword>
<dbReference type="Gene3D" id="1.10.760.10">
    <property type="entry name" value="Cytochrome c-like domain"/>
    <property type="match status" value="1"/>
</dbReference>
<feature type="domain" description="Cytochrome c" evidence="22">
    <location>
        <begin position="284"/>
        <end position="386"/>
    </location>
</feature>
<evidence type="ECO:0000259" key="21">
    <source>
        <dbReference type="PROSITE" id="PS50999"/>
    </source>
</evidence>
<dbReference type="EC" id="7.1.1.9" evidence="18"/>
<feature type="transmembrane region" description="Helical" evidence="19">
    <location>
        <begin position="93"/>
        <end position="110"/>
    </location>
</feature>
<keyword evidence="7 16" id="KW-0479">Metal-binding</keyword>
<dbReference type="GO" id="GO:0005507">
    <property type="term" value="F:copper ion binding"/>
    <property type="evidence" value="ECO:0007669"/>
    <property type="project" value="InterPro"/>
</dbReference>
<dbReference type="InterPro" id="IPR002429">
    <property type="entry name" value="CcO_II-like_C"/>
</dbReference>
<dbReference type="PANTHER" id="PTHR22888:SF9">
    <property type="entry name" value="CYTOCHROME C OXIDASE SUBUNIT 2"/>
    <property type="match status" value="1"/>
</dbReference>
<accession>A0A317MVA0</accession>
<evidence type="ECO:0000256" key="17">
    <source>
        <dbReference type="RuleBase" id="RU000456"/>
    </source>
</evidence>
<dbReference type="GO" id="GO:0004129">
    <property type="term" value="F:cytochrome-c oxidase activity"/>
    <property type="evidence" value="ECO:0007669"/>
    <property type="project" value="UniProtKB-EC"/>
</dbReference>
<dbReference type="PROSITE" id="PS00078">
    <property type="entry name" value="COX2"/>
    <property type="match status" value="1"/>
</dbReference>
<comment type="similarity">
    <text evidence="2 17">Belongs to the cytochrome c oxidase subunit 2 family.</text>
</comment>
<evidence type="ECO:0000256" key="3">
    <source>
        <dbReference type="ARBA" id="ARBA00022448"/>
    </source>
</evidence>
<evidence type="ECO:0000256" key="18">
    <source>
        <dbReference type="RuleBase" id="RU004024"/>
    </source>
</evidence>
<name>A0A317MVA0_9GAMM</name>
<feature type="domain" description="Cytochrome oxidase subunit II transmembrane region profile" evidence="21">
    <location>
        <begin position="26"/>
        <end position="121"/>
    </location>
</feature>
<comment type="catalytic activity">
    <reaction evidence="15 18">
        <text>4 Fe(II)-[cytochrome c] + O2 + 8 H(+)(in) = 4 Fe(III)-[cytochrome c] + 2 H2O + 4 H(+)(out)</text>
        <dbReference type="Rhea" id="RHEA:11436"/>
        <dbReference type="Rhea" id="RHEA-COMP:10350"/>
        <dbReference type="Rhea" id="RHEA-COMP:14399"/>
        <dbReference type="ChEBI" id="CHEBI:15377"/>
        <dbReference type="ChEBI" id="CHEBI:15378"/>
        <dbReference type="ChEBI" id="CHEBI:15379"/>
        <dbReference type="ChEBI" id="CHEBI:29033"/>
        <dbReference type="ChEBI" id="CHEBI:29034"/>
        <dbReference type="EC" id="7.1.1.9"/>
    </reaction>
</comment>
<gene>
    <name evidence="23" type="ORF">C7443_105122</name>
</gene>
<evidence type="ECO:0000313" key="23">
    <source>
        <dbReference type="EMBL" id="PWV61694.1"/>
    </source>
</evidence>
<dbReference type="Pfam" id="PF00116">
    <property type="entry name" value="COX2"/>
    <property type="match status" value="1"/>
</dbReference>
<dbReference type="InterPro" id="IPR001505">
    <property type="entry name" value="Copper_CuA"/>
</dbReference>
<dbReference type="Gene3D" id="2.60.40.420">
    <property type="entry name" value="Cupredoxins - blue copper proteins"/>
    <property type="match status" value="1"/>
</dbReference>
<evidence type="ECO:0000256" key="2">
    <source>
        <dbReference type="ARBA" id="ARBA00007866"/>
    </source>
</evidence>
<evidence type="ECO:0000256" key="1">
    <source>
        <dbReference type="ARBA" id="ARBA00004141"/>
    </source>
</evidence>
<dbReference type="GO" id="GO:0042773">
    <property type="term" value="P:ATP synthesis coupled electron transport"/>
    <property type="evidence" value="ECO:0007669"/>
    <property type="project" value="TreeGrafter"/>
</dbReference>
<evidence type="ECO:0000256" key="15">
    <source>
        <dbReference type="ARBA" id="ARBA00047816"/>
    </source>
</evidence>
<keyword evidence="12 18" id="KW-0186">Copper</keyword>
<dbReference type="InterPro" id="IPR045187">
    <property type="entry name" value="CcO_II"/>
</dbReference>
<evidence type="ECO:0000256" key="16">
    <source>
        <dbReference type="PROSITE-ProRule" id="PRU00433"/>
    </source>
</evidence>
<keyword evidence="3 17" id="KW-0813">Transport</keyword>
<dbReference type="InterPro" id="IPR014222">
    <property type="entry name" value="Cyt_c_oxidase_su2"/>
</dbReference>
<keyword evidence="10 19" id="KW-1133">Transmembrane helix</keyword>
<keyword evidence="8" id="KW-1278">Translocase</keyword>
<dbReference type="GO" id="GO:0020037">
    <property type="term" value="F:heme binding"/>
    <property type="evidence" value="ECO:0007669"/>
    <property type="project" value="InterPro"/>
</dbReference>
<dbReference type="Proteomes" id="UP000246569">
    <property type="component" value="Unassembled WGS sequence"/>
</dbReference>
<keyword evidence="11 16" id="KW-0408">Iron</keyword>
<evidence type="ECO:0000259" key="20">
    <source>
        <dbReference type="PROSITE" id="PS50857"/>
    </source>
</evidence>
<evidence type="ECO:0000256" key="8">
    <source>
        <dbReference type="ARBA" id="ARBA00022967"/>
    </source>
</evidence>
<comment type="cofactor">
    <cofactor evidence="18">
        <name>Cu cation</name>
        <dbReference type="ChEBI" id="CHEBI:23378"/>
    </cofactor>
    <text evidence="18">Binds a copper A center.</text>
</comment>
<keyword evidence="4 16" id="KW-0349">Heme</keyword>
<dbReference type="Gene3D" id="1.10.287.90">
    <property type="match status" value="1"/>
</dbReference>
<dbReference type="GO" id="GO:0016491">
    <property type="term" value="F:oxidoreductase activity"/>
    <property type="evidence" value="ECO:0007669"/>
    <property type="project" value="InterPro"/>
</dbReference>
<reference evidence="23 24" key="1">
    <citation type="submission" date="2018-05" db="EMBL/GenBank/DDBJ databases">
        <title>Genomic Encyclopedia of Type Strains, Phase IV (KMG-IV): sequencing the most valuable type-strain genomes for metagenomic binning, comparative biology and taxonomic classification.</title>
        <authorList>
            <person name="Goeker M."/>
        </authorList>
    </citation>
    <scope>NUCLEOTIDE SEQUENCE [LARGE SCALE GENOMIC DNA]</scope>
    <source>
        <strain evidence="23 24">DSM 23606</strain>
    </source>
</reference>
<comment type="function">
    <text evidence="14 18">Subunits I and II form the functional core of the enzyme complex. Electrons originating in cytochrome c are transferred via heme a and Cu(A) to the binuclear center formed by heme a3 and Cu(B).</text>
</comment>
<dbReference type="SUPFAM" id="SSF46626">
    <property type="entry name" value="Cytochrome c"/>
    <property type="match status" value="1"/>
</dbReference>
<dbReference type="InterPro" id="IPR008972">
    <property type="entry name" value="Cupredoxin"/>
</dbReference>
<dbReference type="EMBL" id="QGTJ01000005">
    <property type="protein sequence ID" value="PWV61694.1"/>
    <property type="molecule type" value="Genomic_DNA"/>
</dbReference>
<dbReference type="InterPro" id="IPR011759">
    <property type="entry name" value="Cyt_c_oxidase_su2_TM_dom"/>
</dbReference>
<keyword evidence="13 19" id="KW-0472">Membrane</keyword>
<evidence type="ECO:0000256" key="5">
    <source>
        <dbReference type="ARBA" id="ARBA00022660"/>
    </source>
</evidence>
<comment type="subcellular location">
    <subcellularLocation>
        <location evidence="17">Cell membrane</location>
        <topology evidence="17">Multi-pass membrane protein</topology>
    </subcellularLocation>
    <subcellularLocation>
        <location evidence="1">Membrane</location>
        <topology evidence="1">Multi-pass membrane protein</topology>
    </subcellularLocation>
</comment>